<dbReference type="PROSITE" id="PS50011">
    <property type="entry name" value="PROTEIN_KINASE_DOM"/>
    <property type="match status" value="1"/>
</dbReference>
<evidence type="ECO:0000256" key="1">
    <source>
        <dbReference type="PROSITE-ProRule" id="PRU10141"/>
    </source>
</evidence>
<evidence type="ECO:0000313" key="4">
    <source>
        <dbReference type="EMBL" id="CAL6067061.1"/>
    </source>
</evidence>
<feature type="binding site" evidence="1">
    <location>
        <position position="39"/>
    </location>
    <ligand>
        <name>ATP</name>
        <dbReference type="ChEBI" id="CHEBI:30616"/>
    </ligand>
</feature>
<dbReference type="CDD" id="cd14016">
    <property type="entry name" value="STKc_CK1"/>
    <property type="match status" value="1"/>
</dbReference>
<proteinExistence type="predicted"/>
<accession>A0AA86V1I8</accession>
<dbReference type="InterPro" id="IPR017441">
    <property type="entry name" value="Protein_kinase_ATP_BS"/>
</dbReference>
<keyword evidence="3" id="KW-0418">Kinase</keyword>
<sequence>MQNQQIAGKYQLIKKIGAGAFGEIWQAICLQNKQIVAVKLEPVEAKPPQLLYEYKMYKLLIGGPGIPYAYHHSQEENHNAMVMEMLGPSLESLFALCGRIFSMKSTLMLADQMLTRLEYLHQKTFIHRDQKPDNYCIGRGRQKSVIYLIDFGLAKRFIVNKAHIPYKEHKALTGTVRYCSINTHLGIEQSRRDDLESLGYIFVYFAKGSLPWQGLRVINKKQKYEKILEKKLSVSVEQLCRGLPQEFTNYLQYTKSLRFDDPPDYGYLKKLFSQVMNRENYTPDCYFDWNHYGYDLDGHFETKKTDDSGLGSNKSAGSNVVRSYGVVEFDMDFKF</sequence>
<keyword evidence="5" id="KW-1185">Reference proteome</keyword>
<protein>
    <submittedName>
        <fullName evidence="3 4">Kinase</fullName>
    </submittedName>
</protein>
<dbReference type="PROSITE" id="PS00107">
    <property type="entry name" value="PROTEIN_KINASE_ATP"/>
    <property type="match status" value="1"/>
</dbReference>
<dbReference type="InterPro" id="IPR000719">
    <property type="entry name" value="Prot_kinase_dom"/>
</dbReference>
<dbReference type="GO" id="GO:0005524">
    <property type="term" value="F:ATP binding"/>
    <property type="evidence" value="ECO:0007669"/>
    <property type="project" value="UniProtKB-UniRule"/>
</dbReference>
<dbReference type="InterPro" id="IPR011009">
    <property type="entry name" value="Kinase-like_dom_sf"/>
</dbReference>
<evidence type="ECO:0000313" key="3">
    <source>
        <dbReference type="EMBL" id="CAI9976944.1"/>
    </source>
</evidence>
<dbReference type="InterPro" id="IPR050235">
    <property type="entry name" value="CK1_Ser-Thr_kinase"/>
</dbReference>
<dbReference type="Gene3D" id="1.10.510.10">
    <property type="entry name" value="Transferase(Phosphotransferase) domain 1"/>
    <property type="match status" value="1"/>
</dbReference>
<dbReference type="EMBL" id="CAXDID020000266">
    <property type="protein sequence ID" value="CAL6067061.1"/>
    <property type="molecule type" value="Genomic_DNA"/>
</dbReference>
<keyword evidence="1" id="KW-0547">Nucleotide-binding</keyword>
<evidence type="ECO:0000259" key="2">
    <source>
        <dbReference type="PROSITE" id="PS50011"/>
    </source>
</evidence>
<keyword evidence="3" id="KW-0808">Transferase</keyword>
<dbReference type="AlphaFoldDB" id="A0AA86V1I8"/>
<dbReference type="FunFam" id="1.10.510.10:FF:000596">
    <property type="entry name" value="CK1 family protein kinase"/>
    <property type="match status" value="1"/>
</dbReference>
<reference evidence="4 5" key="2">
    <citation type="submission" date="2024-07" db="EMBL/GenBank/DDBJ databases">
        <authorList>
            <person name="Akdeniz Z."/>
        </authorList>
    </citation>
    <scope>NUCLEOTIDE SEQUENCE [LARGE SCALE GENOMIC DNA]</scope>
</reference>
<dbReference type="SUPFAM" id="SSF56112">
    <property type="entry name" value="Protein kinase-like (PK-like)"/>
    <property type="match status" value="1"/>
</dbReference>
<organism evidence="3">
    <name type="scientific">Hexamita inflata</name>
    <dbReference type="NCBI Taxonomy" id="28002"/>
    <lineage>
        <taxon>Eukaryota</taxon>
        <taxon>Metamonada</taxon>
        <taxon>Diplomonadida</taxon>
        <taxon>Hexamitidae</taxon>
        <taxon>Hexamitinae</taxon>
        <taxon>Hexamita</taxon>
    </lineage>
</organism>
<feature type="domain" description="Protein kinase" evidence="2">
    <location>
        <begin position="10"/>
        <end position="276"/>
    </location>
</feature>
<keyword evidence="1" id="KW-0067">ATP-binding</keyword>
<dbReference type="SMART" id="SM00220">
    <property type="entry name" value="S_TKc"/>
    <property type="match status" value="1"/>
</dbReference>
<comment type="caution">
    <text evidence="3">The sequence shown here is derived from an EMBL/GenBank/DDBJ whole genome shotgun (WGS) entry which is preliminary data.</text>
</comment>
<dbReference type="Pfam" id="PF00069">
    <property type="entry name" value="Pkinase"/>
    <property type="match status" value="1"/>
</dbReference>
<evidence type="ECO:0000313" key="5">
    <source>
        <dbReference type="Proteomes" id="UP001642409"/>
    </source>
</evidence>
<reference evidence="3" key="1">
    <citation type="submission" date="2023-06" db="EMBL/GenBank/DDBJ databases">
        <authorList>
            <person name="Kurt Z."/>
        </authorList>
    </citation>
    <scope>NUCLEOTIDE SEQUENCE</scope>
</reference>
<dbReference type="EMBL" id="CATOUU010001176">
    <property type="protein sequence ID" value="CAI9976944.1"/>
    <property type="molecule type" value="Genomic_DNA"/>
</dbReference>
<gene>
    <name evidence="4" type="ORF">HINF_LOCUS52841</name>
    <name evidence="3" type="ORF">HINF_LOCUS64589</name>
</gene>
<dbReference type="GO" id="GO:0004672">
    <property type="term" value="F:protein kinase activity"/>
    <property type="evidence" value="ECO:0007669"/>
    <property type="project" value="InterPro"/>
</dbReference>
<name>A0AA86V1I8_9EUKA</name>
<dbReference type="Proteomes" id="UP001642409">
    <property type="component" value="Unassembled WGS sequence"/>
</dbReference>
<dbReference type="PANTHER" id="PTHR11909">
    <property type="entry name" value="CASEIN KINASE-RELATED"/>
    <property type="match status" value="1"/>
</dbReference>